<reference evidence="2" key="1">
    <citation type="submission" date="2022-11" db="UniProtKB">
        <authorList>
            <consortium name="WormBaseParasite"/>
        </authorList>
    </citation>
    <scope>IDENTIFICATION</scope>
</reference>
<keyword evidence="1" id="KW-1185">Reference proteome</keyword>
<proteinExistence type="predicted"/>
<dbReference type="Proteomes" id="UP000887566">
    <property type="component" value="Unplaced"/>
</dbReference>
<evidence type="ECO:0000313" key="2">
    <source>
        <dbReference type="WBParaSite" id="PSAMB.scaffold15180size1658.g36426.t1"/>
    </source>
</evidence>
<organism evidence="1 2">
    <name type="scientific">Plectus sambesii</name>
    <dbReference type="NCBI Taxonomy" id="2011161"/>
    <lineage>
        <taxon>Eukaryota</taxon>
        <taxon>Metazoa</taxon>
        <taxon>Ecdysozoa</taxon>
        <taxon>Nematoda</taxon>
        <taxon>Chromadorea</taxon>
        <taxon>Plectida</taxon>
        <taxon>Plectina</taxon>
        <taxon>Plectoidea</taxon>
        <taxon>Plectidae</taxon>
        <taxon>Plectus</taxon>
    </lineage>
</organism>
<sequence>MDERQALGLVENLSDWYLDKDGGRRVPWPALDRGFNTGVMLMDLGKL</sequence>
<accession>A0A914V3W3</accession>
<dbReference type="AlphaFoldDB" id="A0A914V3W3"/>
<protein>
    <submittedName>
        <fullName evidence="2">Uncharacterized protein</fullName>
    </submittedName>
</protein>
<evidence type="ECO:0000313" key="1">
    <source>
        <dbReference type="Proteomes" id="UP000887566"/>
    </source>
</evidence>
<dbReference type="WBParaSite" id="PSAMB.scaffold15180size1658.g36426.t1">
    <property type="protein sequence ID" value="PSAMB.scaffold15180size1658.g36426.t1"/>
    <property type="gene ID" value="PSAMB.scaffold15180size1658.g36426"/>
</dbReference>
<name>A0A914V3W3_9BILA</name>